<feature type="compositionally biased region" description="Polar residues" evidence="1">
    <location>
        <begin position="1"/>
        <end position="13"/>
    </location>
</feature>
<dbReference type="AlphaFoldDB" id="A0A0A9CW93"/>
<organism evidence="2">
    <name type="scientific">Arundo donax</name>
    <name type="common">Giant reed</name>
    <name type="synonym">Donax arundinaceus</name>
    <dbReference type="NCBI Taxonomy" id="35708"/>
    <lineage>
        <taxon>Eukaryota</taxon>
        <taxon>Viridiplantae</taxon>
        <taxon>Streptophyta</taxon>
        <taxon>Embryophyta</taxon>
        <taxon>Tracheophyta</taxon>
        <taxon>Spermatophyta</taxon>
        <taxon>Magnoliopsida</taxon>
        <taxon>Liliopsida</taxon>
        <taxon>Poales</taxon>
        <taxon>Poaceae</taxon>
        <taxon>PACMAD clade</taxon>
        <taxon>Arundinoideae</taxon>
        <taxon>Arundineae</taxon>
        <taxon>Arundo</taxon>
    </lineage>
</organism>
<accession>A0A0A9CW93</accession>
<name>A0A0A9CW93_ARUDO</name>
<evidence type="ECO:0000313" key="2">
    <source>
        <dbReference type="EMBL" id="JAD77630.1"/>
    </source>
</evidence>
<dbReference type="EMBL" id="GBRH01220265">
    <property type="protein sequence ID" value="JAD77630.1"/>
    <property type="molecule type" value="Transcribed_RNA"/>
</dbReference>
<sequence length="112" mass="11695">MELSSDSSNSSPATEYAIPAPDGERFRRRSLANLRARPPVFCCCGGAAAIIVSIAPTSLSPSHSSHSPAAQQVVAFLGCVRGKKKASAASDASVVDRDRMFVSVVYAFPLPA</sequence>
<reference evidence="2" key="1">
    <citation type="submission" date="2014-09" db="EMBL/GenBank/DDBJ databases">
        <authorList>
            <person name="Magalhaes I.L.F."/>
            <person name="Oliveira U."/>
            <person name="Santos F.R."/>
            <person name="Vidigal T.H.D.A."/>
            <person name="Brescovit A.D."/>
            <person name="Santos A.J."/>
        </authorList>
    </citation>
    <scope>NUCLEOTIDE SEQUENCE</scope>
    <source>
        <tissue evidence="2">Shoot tissue taken approximately 20 cm above the soil surface</tissue>
    </source>
</reference>
<proteinExistence type="predicted"/>
<reference evidence="2" key="2">
    <citation type="journal article" date="2015" name="Data Brief">
        <title>Shoot transcriptome of the giant reed, Arundo donax.</title>
        <authorList>
            <person name="Barrero R.A."/>
            <person name="Guerrero F.D."/>
            <person name="Moolhuijzen P."/>
            <person name="Goolsby J.A."/>
            <person name="Tidwell J."/>
            <person name="Bellgard S.E."/>
            <person name="Bellgard M.I."/>
        </authorList>
    </citation>
    <scope>NUCLEOTIDE SEQUENCE</scope>
    <source>
        <tissue evidence="2">Shoot tissue taken approximately 20 cm above the soil surface</tissue>
    </source>
</reference>
<evidence type="ECO:0000256" key="1">
    <source>
        <dbReference type="SAM" id="MobiDB-lite"/>
    </source>
</evidence>
<feature type="region of interest" description="Disordered" evidence="1">
    <location>
        <begin position="1"/>
        <end position="21"/>
    </location>
</feature>
<protein>
    <submittedName>
        <fullName evidence="2">Uncharacterized protein</fullName>
    </submittedName>
</protein>